<organism evidence="3 4">
    <name type="scientific">Campylobacter cuniculorum DSM 23162 = LMG 24588</name>
    <dbReference type="NCBI Taxonomy" id="1121267"/>
    <lineage>
        <taxon>Bacteria</taxon>
        <taxon>Pseudomonadati</taxon>
        <taxon>Campylobacterota</taxon>
        <taxon>Epsilonproteobacteria</taxon>
        <taxon>Campylobacterales</taxon>
        <taxon>Campylobacteraceae</taxon>
        <taxon>Campylobacter</taxon>
    </lineage>
</organism>
<dbReference type="CDD" id="cd05233">
    <property type="entry name" value="SDR_c"/>
    <property type="match status" value="1"/>
</dbReference>
<gene>
    <name evidence="3" type="ORF">CCUN_0875</name>
</gene>
<dbReference type="Proteomes" id="UP000192902">
    <property type="component" value="Chromosome"/>
</dbReference>
<sequence>MKECFKDKVVLITGAKQGIGLATAQEFAKVGAKVVLCDIVDMSEEVKELNDKHYQAMQILCDVSDEKQVAKMIAEIISVHKRLDCGFNNAGIQTPQKPMAQITQAEFDKTIAVDLKGVWNCMQYEIEQMLTQGGGCIVNTSSQGGITGFVGQAAYIACKHAVIGLTRTAALDYVAKNIRINAVLPGAILTPMAKDLIKRNPEIEKELLRDIPKGRLGEPKEIADAVMWLCSPYASFVEGAAICVDGGFTAH</sequence>
<evidence type="ECO:0000313" key="4">
    <source>
        <dbReference type="Proteomes" id="UP000192902"/>
    </source>
</evidence>
<dbReference type="InterPro" id="IPR002347">
    <property type="entry name" value="SDR_fam"/>
</dbReference>
<dbReference type="FunFam" id="3.40.50.720:FF:000084">
    <property type="entry name" value="Short-chain dehydrogenase reductase"/>
    <property type="match status" value="1"/>
</dbReference>
<name>A0A1W6BWK1_9BACT</name>
<dbReference type="PANTHER" id="PTHR24321:SF11">
    <property type="entry name" value="BLR0893 PROTEIN"/>
    <property type="match status" value="1"/>
</dbReference>
<dbReference type="NCBIfam" id="NF005559">
    <property type="entry name" value="PRK07231.1"/>
    <property type="match status" value="1"/>
</dbReference>
<dbReference type="PRINTS" id="PR00080">
    <property type="entry name" value="SDRFAMILY"/>
</dbReference>
<dbReference type="STRING" id="1121267.CCUN_0875"/>
<dbReference type="OrthoDB" id="5354363at2"/>
<dbReference type="RefSeq" id="WP_027306477.1">
    <property type="nucleotide sequence ID" value="NZ_CP020867.1"/>
</dbReference>
<dbReference type="eggNOG" id="COG1028">
    <property type="taxonomic scope" value="Bacteria"/>
</dbReference>
<evidence type="ECO:0000256" key="2">
    <source>
        <dbReference type="ARBA" id="ARBA00023002"/>
    </source>
</evidence>
<dbReference type="InterPro" id="IPR036291">
    <property type="entry name" value="NAD(P)-bd_dom_sf"/>
</dbReference>
<dbReference type="AlphaFoldDB" id="A0A1W6BWK1"/>
<evidence type="ECO:0000313" key="3">
    <source>
        <dbReference type="EMBL" id="ARJ56486.1"/>
    </source>
</evidence>
<protein>
    <submittedName>
        <fullName evidence="3">Short chain dehydrogenase/reductase</fullName>
    </submittedName>
</protein>
<keyword evidence="2" id="KW-0560">Oxidoreductase</keyword>
<dbReference type="Pfam" id="PF13561">
    <property type="entry name" value="adh_short_C2"/>
    <property type="match status" value="1"/>
</dbReference>
<evidence type="ECO:0000256" key="1">
    <source>
        <dbReference type="ARBA" id="ARBA00006484"/>
    </source>
</evidence>
<dbReference type="Gene3D" id="3.40.50.720">
    <property type="entry name" value="NAD(P)-binding Rossmann-like Domain"/>
    <property type="match status" value="1"/>
</dbReference>
<dbReference type="KEGG" id="ccun:CCUN_0875"/>
<dbReference type="EMBL" id="CP020867">
    <property type="protein sequence ID" value="ARJ56486.1"/>
    <property type="molecule type" value="Genomic_DNA"/>
</dbReference>
<reference evidence="3 4" key="1">
    <citation type="submission" date="2017-04" db="EMBL/GenBank/DDBJ databases">
        <title>Complete genome sequence of the Campylobacter cuniculorum type strain LMG24588.</title>
        <authorList>
            <person name="Miller W.G."/>
            <person name="Yee E."/>
            <person name="Revez J."/>
            <person name="Bono J.L."/>
            <person name="Rossi M."/>
        </authorList>
    </citation>
    <scope>NUCLEOTIDE SEQUENCE [LARGE SCALE GENOMIC DNA]</scope>
    <source>
        <strain evidence="3 4">LMG 24588</strain>
    </source>
</reference>
<comment type="similarity">
    <text evidence="1">Belongs to the short-chain dehydrogenases/reductases (SDR) family.</text>
</comment>
<dbReference type="PANTHER" id="PTHR24321">
    <property type="entry name" value="DEHYDROGENASES, SHORT CHAIN"/>
    <property type="match status" value="1"/>
</dbReference>
<dbReference type="PRINTS" id="PR00081">
    <property type="entry name" value="GDHRDH"/>
</dbReference>
<dbReference type="GO" id="GO:0016491">
    <property type="term" value="F:oxidoreductase activity"/>
    <property type="evidence" value="ECO:0007669"/>
    <property type="project" value="UniProtKB-KW"/>
</dbReference>
<proteinExistence type="inferred from homology"/>
<accession>A0A1W6BWK1</accession>
<dbReference type="SUPFAM" id="SSF51735">
    <property type="entry name" value="NAD(P)-binding Rossmann-fold domains"/>
    <property type="match status" value="1"/>
</dbReference>